<keyword evidence="2 4" id="KW-1133">Transmembrane helix</keyword>
<proteinExistence type="predicted"/>
<feature type="transmembrane region" description="Helical" evidence="4">
    <location>
        <begin position="255"/>
        <end position="273"/>
    </location>
</feature>
<feature type="domain" description="Major facilitator superfamily (MFS) profile" evidence="5">
    <location>
        <begin position="15"/>
        <end position="399"/>
    </location>
</feature>
<evidence type="ECO:0000256" key="1">
    <source>
        <dbReference type="ARBA" id="ARBA00022692"/>
    </source>
</evidence>
<feature type="transmembrane region" description="Helical" evidence="4">
    <location>
        <begin position="83"/>
        <end position="102"/>
    </location>
</feature>
<dbReference type="Pfam" id="PF07690">
    <property type="entry name" value="MFS_1"/>
    <property type="match status" value="1"/>
</dbReference>
<evidence type="ECO:0000313" key="6">
    <source>
        <dbReference type="EMBL" id="MDZ5456766.1"/>
    </source>
</evidence>
<dbReference type="InterPro" id="IPR050327">
    <property type="entry name" value="Proton-linked_MCT"/>
</dbReference>
<evidence type="ECO:0000313" key="7">
    <source>
        <dbReference type="Proteomes" id="UP001293718"/>
    </source>
</evidence>
<dbReference type="PANTHER" id="PTHR11360">
    <property type="entry name" value="MONOCARBOXYLATE TRANSPORTER"/>
    <property type="match status" value="1"/>
</dbReference>
<feature type="transmembrane region" description="Helical" evidence="4">
    <location>
        <begin position="143"/>
        <end position="160"/>
    </location>
</feature>
<feature type="transmembrane region" description="Helical" evidence="4">
    <location>
        <begin position="108"/>
        <end position="131"/>
    </location>
</feature>
<dbReference type="InterPro" id="IPR011701">
    <property type="entry name" value="MFS"/>
</dbReference>
<evidence type="ECO:0000256" key="3">
    <source>
        <dbReference type="ARBA" id="ARBA00023136"/>
    </source>
</evidence>
<reference evidence="6 7" key="1">
    <citation type="submission" date="2023-11" db="EMBL/GenBank/DDBJ databases">
        <title>Draft genome of Azohydromonas lata strain H1 (DSM1123), a polyhydroxyalkanoate producer.</title>
        <authorList>
            <person name="Traversa D."/>
            <person name="D'Addabbo P."/>
            <person name="Pazzani C."/>
            <person name="Manzari C."/>
            <person name="Chiara M."/>
            <person name="Scrascia M."/>
        </authorList>
    </citation>
    <scope>NUCLEOTIDE SEQUENCE [LARGE SCALE GENOMIC DNA]</scope>
    <source>
        <strain evidence="6 7">H1</strain>
    </source>
</reference>
<feature type="transmembrane region" description="Helical" evidence="4">
    <location>
        <begin position="340"/>
        <end position="363"/>
    </location>
</feature>
<dbReference type="SUPFAM" id="SSF103473">
    <property type="entry name" value="MFS general substrate transporter"/>
    <property type="match status" value="1"/>
</dbReference>
<feature type="transmembrane region" description="Helical" evidence="4">
    <location>
        <begin position="310"/>
        <end position="333"/>
    </location>
</feature>
<name>A0ABU5ICC6_9BURK</name>
<feature type="transmembrane region" description="Helical" evidence="4">
    <location>
        <begin position="221"/>
        <end position="243"/>
    </location>
</feature>
<evidence type="ECO:0000256" key="4">
    <source>
        <dbReference type="SAM" id="Phobius"/>
    </source>
</evidence>
<evidence type="ECO:0000259" key="5">
    <source>
        <dbReference type="PROSITE" id="PS50850"/>
    </source>
</evidence>
<dbReference type="Proteomes" id="UP001293718">
    <property type="component" value="Unassembled WGS sequence"/>
</dbReference>
<keyword evidence="1 4" id="KW-0812">Transmembrane</keyword>
<feature type="transmembrane region" description="Helical" evidence="4">
    <location>
        <begin position="375"/>
        <end position="394"/>
    </location>
</feature>
<dbReference type="InterPro" id="IPR020846">
    <property type="entry name" value="MFS_dom"/>
</dbReference>
<dbReference type="RefSeq" id="WP_322465204.1">
    <property type="nucleotide sequence ID" value="NZ_JAXOJX010000011.1"/>
</dbReference>
<dbReference type="InterPro" id="IPR036259">
    <property type="entry name" value="MFS_trans_sf"/>
</dbReference>
<protein>
    <submittedName>
        <fullName evidence="6">MFS transporter</fullName>
    </submittedName>
</protein>
<evidence type="ECO:0000256" key="2">
    <source>
        <dbReference type="ARBA" id="ARBA00022989"/>
    </source>
</evidence>
<organism evidence="6 7">
    <name type="scientific">Azohydromonas lata</name>
    <dbReference type="NCBI Taxonomy" id="45677"/>
    <lineage>
        <taxon>Bacteria</taxon>
        <taxon>Pseudomonadati</taxon>
        <taxon>Pseudomonadota</taxon>
        <taxon>Betaproteobacteria</taxon>
        <taxon>Burkholderiales</taxon>
        <taxon>Sphaerotilaceae</taxon>
        <taxon>Azohydromonas</taxon>
    </lineage>
</organism>
<keyword evidence="7" id="KW-1185">Reference proteome</keyword>
<sequence length="407" mass="42749">MTAVQECEATQRGRPWTIVVAGGLVMGLELGVRHAQGIFLVPITLDHGWPREAFGFALAVQNLVWGLAQPFTGMVADRYGSRWMVVAGLLCYAAGLVLMSLAPTPAAFTLSAGLCIGMALSGTAFGTVYGALNRLVVPQQRSWALGMAGAVGGLGQFLVLPLSQGLIAQLGWAGALAALSLLCALLLPCAKPLNDHPATAGPGQQRLSSALREAFGHRGFWLLNLGFLACGFQLAFIAAHLPAYVLDRGLSARHAVAGLALVALANVAGTYVLGSLGGRYRRKHLLAGVYLARSLAMAAFVLLPLSPWSLYAFCAVMGFLWLGTVPLTNGLVLQVFGVQYIATLFGFVFFGHQLGAFLGVWLGAAVFDATRSYDVIWLAGIGLGLLAALLHWPIDDRPLVSATPAAA</sequence>
<keyword evidence="3 4" id="KW-0472">Membrane</keyword>
<accession>A0ABU5ICC6</accession>
<gene>
    <name evidence="6" type="ORF">SM757_09280</name>
</gene>
<feature type="transmembrane region" description="Helical" evidence="4">
    <location>
        <begin position="166"/>
        <end position="187"/>
    </location>
</feature>
<comment type="caution">
    <text evidence="6">The sequence shown here is derived from an EMBL/GenBank/DDBJ whole genome shotgun (WGS) entry which is preliminary data.</text>
</comment>
<dbReference type="EMBL" id="JAXOJX010000011">
    <property type="protein sequence ID" value="MDZ5456766.1"/>
    <property type="molecule type" value="Genomic_DNA"/>
</dbReference>
<dbReference type="PROSITE" id="PS50850">
    <property type="entry name" value="MFS"/>
    <property type="match status" value="1"/>
</dbReference>
<dbReference type="PANTHER" id="PTHR11360:SF284">
    <property type="entry name" value="EG:103B4.3 PROTEIN-RELATED"/>
    <property type="match status" value="1"/>
</dbReference>
<dbReference type="Gene3D" id="1.20.1250.20">
    <property type="entry name" value="MFS general substrate transporter like domains"/>
    <property type="match status" value="1"/>
</dbReference>
<dbReference type="CDD" id="cd17355">
    <property type="entry name" value="MFS_YcxA_like"/>
    <property type="match status" value="1"/>
</dbReference>